<proteinExistence type="inferred from homology"/>
<comment type="similarity">
    <text evidence="2">Belongs to the YajC family.</text>
</comment>
<dbReference type="SMART" id="SM01323">
    <property type="entry name" value="YajC"/>
    <property type="match status" value="1"/>
</dbReference>
<dbReference type="Proteomes" id="UP000325307">
    <property type="component" value="Unassembled WGS sequence"/>
</dbReference>
<evidence type="ECO:0000256" key="7">
    <source>
        <dbReference type="ARBA" id="ARBA00022989"/>
    </source>
</evidence>
<evidence type="ECO:0008006" key="14">
    <source>
        <dbReference type="Google" id="ProtNLM"/>
    </source>
</evidence>
<keyword evidence="6" id="KW-0653">Protein transport</keyword>
<dbReference type="InterPro" id="IPR003849">
    <property type="entry name" value="Preprotein_translocase_YajC"/>
</dbReference>
<name>A0A5A7NQU8_9MICC</name>
<evidence type="ECO:0000256" key="9">
    <source>
        <dbReference type="ARBA" id="ARBA00023136"/>
    </source>
</evidence>
<reference evidence="12 13" key="1">
    <citation type="submission" date="2019-09" db="EMBL/GenBank/DDBJ databases">
        <title>Arthrobacter zafarii sp. nov., a moderately thermotolerant and halotolerant actinobacterium isolated from Cholistan desert soil of Pakistan.</title>
        <authorList>
            <person name="Amin A."/>
            <person name="Ahmed I."/>
            <person name="Khalid N."/>
            <person name="Schumann P."/>
            <person name="Busse H.J."/>
            <person name="Khan I.U."/>
            <person name="Li S."/>
            <person name="Li W.J."/>
        </authorList>
    </citation>
    <scope>NUCLEOTIDE SEQUENCE [LARGE SCALE GENOMIC DNA]</scope>
    <source>
        <strain evidence="12 13">NCCP-1664</strain>
    </source>
</reference>
<evidence type="ECO:0000256" key="1">
    <source>
        <dbReference type="ARBA" id="ARBA00004162"/>
    </source>
</evidence>
<accession>A0A5A7NQU8</accession>
<keyword evidence="5 11" id="KW-0812">Transmembrane</keyword>
<evidence type="ECO:0000313" key="13">
    <source>
        <dbReference type="Proteomes" id="UP000325307"/>
    </source>
</evidence>
<dbReference type="GO" id="GO:0015031">
    <property type="term" value="P:protein transport"/>
    <property type="evidence" value="ECO:0007669"/>
    <property type="project" value="UniProtKB-KW"/>
</dbReference>
<evidence type="ECO:0000256" key="11">
    <source>
        <dbReference type="SAM" id="Phobius"/>
    </source>
</evidence>
<evidence type="ECO:0000256" key="3">
    <source>
        <dbReference type="ARBA" id="ARBA00022448"/>
    </source>
</evidence>
<keyword evidence="13" id="KW-1185">Reference proteome</keyword>
<organism evidence="12 13">
    <name type="scientific">Zafaria cholistanensis</name>
    <dbReference type="NCBI Taxonomy" id="1682741"/>
    <lineage>
        <taxon>Bacteria</taxon>
        <taxon>Bacillati</taxon>
        <taxon>Actinomycetota</taxon>
        <taxon>Actinomycetes</taxon>
        <taxon>Micrococcales</taxon>
        <taxon>Micrococcaceae</taxon>
        <taxon>Zafaria</taxon>
    </lineage>
</organism>
<evidence type="ECO:0000256" key="8">
    <source>
        <dbReference type="ARBA" id="ARBA00023010"/>
    </source>
</evidence>
<keyword evidence="4" id="KW-1003">Cell membrane</keyword>
<dbReference type="EMBL" id="BKDJ01000002">
    <property type="protein sequence ID" value="GER22198.1"/>
    <property type="molecule type" value="Genomic_DNA"/>
</dbReference>
<dbReference type="AlphaFoldDB" id="A0A5A7NQU8"/>
<dbReference type="Pfam" id="PF02699">
    <property type="entry name" value="YajC"/>
    <property type="match status" value="1"/>
</dbReference>
<comment type="subcellular location">
    <subcellularLocation>
        <location evidence="1">Cell membrane</location>
        <topology evidence="1">Single-pass membrane protein</topology>
    </subcellularLocation>
</comment>
<dbReference type="PANTHER" id="PTHR33909">
    <property type="entry name" value="SEC TRANSLOCON ACCESSORY COMPLEX SUBUNIT YAJC"/>
    <property type="match status" value="1"/>
</dbReference>
<keyword evidence="3" id="KW-0813">Transport</keyword>
<feature type="compositionally biased region" description="Basic and acidic residues" evidence="10">
    <location>
        <begin position="122"/>
        <end position="135"/>
    </location>
</feature>
<evidence type="ECO:0000313" key="12">
    <source>
        <dbReference type="EMBL" id="GER22198.1"/>
    </source>
</evidence>
<evidence type="ECO:0000256" key="2">
    <source>
        <dbReference type="ARBA" id="ARBA00006742"/>
    </source>
</evidence>
<dbReference type="NCBIfam" id="TIGR00739">
    <property type="entry name" value="yajC"/>
    <property type="match status" value="1"/>
</dbReference>
<evidence type="ECO:0000256" key="5">
    <source>
        <dbReference type="ARBA" id="ARBA00022692"/>
    </source>
</evidence>
<evidence type="ECO:0000256" key="4">
    <source>
        <dbReference type="ARBA" id="ARBA00022475"/>
    </source>
</evidence>
<keyword evidence="9 11" id="KW-0472">Membrane</keyword>
<comment type="caution">
    <text evidence="12">The sequence shown here is derived from an EMBL/GenBank/DDBJ whole genome shotgun (WGS) entry which is preliminary data.</text>
</comment>
<keyword evidence="7 11" id="KW-1133">Transmembrane helix</keyword>
<feature type="transmembrane region" description="Helical" evidence="11">
    <location>
        <begin position="20"/>
        <end position="36"/>
    </location>
</feature>
<keyword evidence="8" id="KW-0811">Translocation</keyword>
<evidence type="ECO:0000256" key="6">
    <source>
        <dbReference type="ARBA" id="ARBA00022927"/>
    </source>
</evidence>
<sequence length="135" mass="14304">MTTTVLAQTTPAASSGFDPMTLILLAAFAFLIFMMFRGRKKAQKAQEQLKAELAPGAEVMTQFGLFGTVVSIDDENNKIVLELSPGNTATVHSQAVAKVVPQESAASGQAPAAEGYAQEAPEDTRRLDGTDTTKE</sequence>
<feature type="region of interest" description="Disordered" evidence="10">
    <location>
        <begin position="101"/>
        <end position="135"/>
    </location>
</feature>
<gene>
    <name evidence="12" type="ORF">NCCP1664_06950</name>
</gene>
<dbReference type="PANTHER" id="PTHR33909:SF1">
    <property type="entry name" value="SEC TRANSLOCON ACCESSORY COMPLEX SUBUNIT YAJC"/>
    <property type="match status" value="1"/>
</dbReference>
<protein>
    <recommendedName>
        <fullName evidence="14">Preprotein translocase subunit YajC</fullName>
    </recommendedName>
</protein>
<dbReference type="GO" id="GO:0005886">
    <property type="term" value="C:plasma membrane"/>
    <property type="evidence" value="ECO:0007669"/>
    <property type="project" value="UniProtKB-SubCell"/>
</dbReference>
<dbReference type="RefSeq" id="WP_225873654.1">
    <property type="nucleotide sequence ID" value="NZ_BKDJ01000002.1"/>
</dbReference>
<evidence type="ECO:0000256" key="10">
    <source>
        <dbReference type="SAM" id="MobiDB-lite"/>
    </source>
</evidence>